<dbReference type="RefSeq" id="WP_068304246.1">
    <property type="nucleotide sequence ID" value="NZ_FNAK01000004.1"/>
</dbReference>
<evidence type="ECO:0000313" key="2">
    <source>
        <dbReference type="Proteomes" id="UP000183685"/>
    </source>
</evidence>
<proteinExistence type="predicted"/>
<dbReference type="STRING" id="637679.GCA_001550055_01890"/>
<keyword evidence="2" id="KW-1185">Reference proteome</keyword>
<dbReference type="Proteomes" id="UP000183685">
    <property type="component" value="Unassembled WGS sequence"/>
</dbReference>
<gene>
    <name evidence="1" type="ORF">SAMN04488071_1965</name>
</gene>
<organism evidence="1 2">
    <name type="scientific">Kordiimonas lacus</name>
    <dbReference type="NCBI Taxonomy" id="637679"/>
    <lineage>
        <taxon>Bacteria</taxon>
        <taxon>Pseudomonadati</taxon>
        <taxon>Pseudomonadota</taxon>
        <taxon>Alphaproteobacteria</taxon>
        <taxon>Kordiimonadales</taxon>
        <taxon>Kordiimonadaceae</taxon>
        <taxon>Kordiimonas</taxon>
    </lineage>
</organism>
<dbReference type="OrthoDB" id="8480166at2"/>
<reference evidence="1 2" key="1">
    <citation type="submission" date="2016-10" db="EMBL/GenBank/DDBJ databases">
        <authorList>
            <person name="de Groot N.N."/>
        </authorList>
    </citation>
    <scope>NUCLEOTIDE SEQUENCE [LARGE SCALE GENOMIC DNA]</scope>
    <source>
        <strain evidence="1 2">CGMCC 1.9109</strain>
    </source>
</reference>
<dbReference type="InterPro" id="IPR019285">
    <property type="entry name" value="DUF2336"/>
</dbReference>
<sequence>MDFNTVTLVDAVQLEKIVLAKRVGQFLVKEQAEEERATVENVARVLAQDVSPQVREVLAFELRKCKVLAHDLADKIARDVEMVSGPFLGETNVFTDKEWMRLIPALEEHALITLARRSDLSETVSTAVATYGKERSVTTLVRNDRSEMPEKASGKVVDRFSDNVRMMDHLSARHDLPLSVVERIVNKVSAHCRDTLVSQYAIDSDVAGQIAEDNKIEALWDQLKTASPAQIHAFVTDLRNDRRLTHLLVVEIADRGCAPFMESSLALEAGLPVGRIREILTLEDPSAFVRLMQMANVSKTMAPRFLKLAKRFNSQAAEDLEDDSNVVALAEKAGGAAA</sequence>
<dbReference type="EMBL" id="FNAK01000004">
    <property type="protein sequence ID" value="SDE06394.1"/>
    <property type="molecule type" value="Genomic_DNA"/>
</dbReference>
<protein>
    <submittedName>
        <fullName evidence="1">Uncharacterized conserved protein, DUF2336 family</fullName>
    </submittedName>
</protein>
<accession>A0A1G6ZUD1</accession>
<name>A0A1G6ZUD1_9PROT</name>
<evidence type="ECO:0000313" key="1">
    <source>
        <dbReference type="EMBL" id="SDE06394.1"/>
    </source>
</evidence>
<dbReference type="AlphaFoldDB" id="A0A1G6ZUD1"/>
<dbReference type="Pfam" id="PF10098">
    <property type="entry name" value="DUF2336"/>
    <property type="match status" value="1"/>
</dbReference>